<dbReference type="EMBL" id="CM023479">
    <property type="protein sequence ID" value="KAH7975036.1"/>
    <property type="molecule type" value="Genomic_DNA"/>
</dbReference>
<keyword evidence="2" id="KW-1185">Reference proteome</keyword>
<accession>A0ACB8DRQ9</accession>
<protein>
    <submittedName>
        <fullName evidence="1">Uncharacterized protein</fullName>
    </submittedName>
</protein>
<gene>
    <name evidence="1" type="ORF">HPB49_022915</name>
</gene>
<reference evidence="1" key="1">
    <citation type="submission" date="2020-05" db="EMBL/GenBank/DDBJ databases">
        <title>Large-scale comparative analyses of tick genomes elucidate their genetic diversity and vector capacities.</title>
        <authorList>
            <person name="Jia N."/>
            <person name="Wang J."/>
            <person name="Shi W."/>
            <person name="Du L."/>
            <person name="Sun Y."/>
            <person name="Zhan W."/>
            <person name="Jiang J."/>
            <person name="Wang Q."/>
            <person name="Zhang B."/>
            <person name="Ji P."/>
            <person name="Sakyi L.B."/>
            <person name="Cui X."/>
            <person name="Yuan T."/>
            <person name="Jiang B."/>
            <person name="Yang W."/>
            <person name="Lam T.T.-Y."/>
            <person name="Chang Q."/>
            <person name="Ding S."/>
            <person name="Wang X."/>
            <person name="Zhu J."/>
            <person name="Ruan X."/>
            <person name="Zhao L."/>
            <person name="Wei J."/>
            <person name="Que T."/>
            <person name="Du C."/>
            <person name="Cheng J."/>
            <person name="Dai P."/>
            <person name="Han X."/>
            <person name="Huang E."/>
            <person name="Gao Y."/>
            <person name="Liu J."/>
            <person name="Shao H."/>
            <person name="Ye R."/>
            <person name="Li L."/>
            <person name="Wei W."/>
            <person name="Wang X."/>
            <person name="Wang C."/>
            <person name="Yang T."/>
            <person name="Huo Q."/>
            <person name="Li W."/>
            <person name="Guo W."/>
            <person name="Chen H."/>
            <person name="Zhou L."/>
            <person name="Ni X."/>
            <person name="Tian J."/>
            <person name="Zhou Y."/>
            <person name="Sheng Y."/>
            <person name="Liu T."/>
            <person name="Pan Y."/>
            <person name="Xia L."/>
            <person name="Li J."/>
            <person name="Zhao F."/>
            <person name="Cao W."/>
        </authorList>
    </citation>
    <scope>NUCLEOTIDE SEQUENCE</scope>
    <source>
        <strain evidence="1">Dsil-2018</strain>
    </source>
</reference>
<proteinExistence type="predicted"/>
<evidence type="ECO:0000313" key="2">
    <source>
        <dbReference type="Proteomes" id="UP000821865"/>
    </source>
</evidence>
<sequence length="916" mass="102927">MMKQQRHCFAPGCTAGYVSARKQGRKASLFAAPSDDDRRRAWERAIPRSDKPLEKNCVVCEVHFDERFIVRSYKHVIDGEKVEIPRDRPCLTSDAIPTLFPNVASYLSKKLPPKRKTTTSNGGVPTKRKKLNLAHEDERSDGHSNVTDNALVTHQVVGTRHKWFESFTEQDLPSMYWTKHRVPNAPDVVAFSVCISGDCTLWFQKLLLCSPTDTSVHCTVYVQGSMVKTVDVDNIDAVKELLTEMDSMKTCEGIGMEVSSENLQNKCRHKVYAGSFYSLKCFGVSQKGDRCLHCKYFRKLLLNQASYKRNKAKKSHVDKSRRLIAKNSQIRRQKANIAKLEERIKKMRMENESVSSTHFQKKLQGLTRKQQLQVGACFEASKRKSTNGMTFEKEWILECIVMHMKSARLYEHIRTHKVMIVPSPSCLRKYIGKYKSGFGINEKLLKAVAEKAKDVDPYYRHGGILVDEMKLSENLSVSSKGIVEGFVDLGNYTRIEDEGAICDHGLVLLFQPFTGEWQQILGVFGVRGNVKADVLSRIVVDAVICAEKCGLHVDFITCDGASWNRSMWKIFGITGKLSKTVCKVQHPVDASRFLHFISDFPHLVKCVRNSITSRGVNTPVGRVGSEYLKEALKYDSRSTVALKAMPHVTPAVCQPNGFEKQRVNLALRYFSDEVLRGLYMYRQEIESCYGAGCTEATSQFVSIMRDLISAMTSRCGRDGLRPGNEQVKSITKFLKFLDEWEASSGNVGFLSQSTAEGLRVTLASTLSLLTCVAETLKFKYLLTARLSQDPIENLFGILRQMSGSNDHPTPSQFLISVNCLSFYSLARSPATGSVSQGLLNSLLGANSNSEVKDLQDKLDELLDVGHLNEVHELVKACDALPDHKDMAQCKSDSRITYYVCGYVARKMLKKQSAQNV</sequence>
<name>A0ACB8DRQ9_DERSI</name>
<evidence type="ECO:0000313" key="1">
    <source>
        <dbReference type="EMBL" id="KAH7975036.1"/>
    </source>
</evidence>
<dbReference type="Proteomes" id="UP000821865">
    <property type="component" value="Chromosome 10"/>
</dbReference>
<comment type="caution">
    <text evidence="1">The sequence shown here is derived from an EMBL/GenBank/DDBJ whole genome shotgun (WGS) entry which is preliminary data.</text>
</comment>
<organism evidence="1 2">
    <name type="scientific">Dermacentor silvarum</name>
    <name type="common">Tick</name>
    <dbReference type="NCBI Taxonomy" id="543639"/>
    <lineage>
        <taxon>Eukaryota</taxon>
        <taxon>Metazoa</taxon>
        <taxon>Ecdysozoa</taxon>
        <taxon>Arthropoda</taxon>
        <taxon>Chelicerata</taxon>
        <taxon>Arachnida</taxon>
        <taxon>Acari</taxon>
        <taxon>Parasitiformes</taxon>
        <taxon>Ixodida</taxon>
        <taxon>Ixodoidea</taxon>
        <taxon>Ixodidae</taxon>
        <taxon>Rhipicephalinae</taxon>
        <taxon>Dermacentor</taxon>
    </lineage>
</organism>